<evidence type="ECO:0000256" key="4">
    <source>
        <dbReference type="PROSITE-ProRule" id="PRU00473"/>
    </source>
</evidence>
<dbReference type="SUPFAM" id="SSF82171">
    <property type="entry name" value="DPP6 N-terminal domain-like"/>
    <property type="match status" value="1"/>
</dbReference>
<comment type="caution">
    <text evidence="7">The sequence shown here is derived from an EMBL/GenBank/DDBJ whole genome shotgun (WGS) entry which is preliminary data.</text>
</comment>
<organism evidence="7 8">
    <name type="scientific">Robiginitalea aurantiaca</name>
    <dbReference type="NCBI Taxonomy" id="3056915"/>
    <lineage>
        <taxon>Bacteria</taxon>
        <taxon>Pseudomonadati</taxon>
        <taxon>Bacteroidota</taxon>
        <taxon>Flavobacteriia</taxon>
        <taxon>Flavobacteriales</taxon>
        <taxon>Flavobacteriaceae</taxon>
        <taxon>Robiginitalea</taxon>
    </lineage>
</organism>
<dbReference type="Pfam" id="PF00691">
    <property type="entry name" value="OmpA"/>
    <property type="match status" value="1"/>
</dbReference>
<evidence type="ECO:0000256" key="5">
    <source>
        <dbReference type="SAM" id="SignalP"/>
    </source>
</evidence>
<evidence type="ECO:0000256" key="1">
    <source>
        <dbReference type="ARBA" id="ARBA00004442"/>
    </source>
</evidence>
<keyword evidence="3" id="KW-0998">Cell outer membrane</keyword>
<accession>A0ABT7WC15</accession>
<dbReference type="InterPro" id="IPR006664">
    <property type="entry name" value="OMP_bac"/>
</dbReference>
<proteinExistence type="predicted"/>
<keyword evidence="5" id="KW-0732">Signal</keyword>
<comment type="subcellular location">
    <subcellularLocation>
        <location evidence="1">Cell outer membrane</location>
    </subcellularLocation>
</comment>
<reference evidence="7" key="1">
    <citation type="submission" date="2023-06" db="EMBL/GenBank/DDBJ databases">
        <title>Robiginitalea aurantiacus sp. nov. and Algoriphagus sediminis sp. nov., isolated from coastal sediment.</title>
        <authorList>
            <person name="Zhou Z.Y."/>
            <person name="An J."/>
            <person name="Jia Y.W."/>
            <person name="Du Z.J."/>
        </authorList>
    </citation>
    <scope>NUCLEOTIDE SEQUENCE</scope>
    <source>
        <strain evidence="7">M39</strain>
    </source>
</reference>
<feature type="signal peptide" evidence="5">
    <location>
        <begin position="1"/>
        <end position="20"/>
    </location>
</feature>
<dbReference type="Gene3D" id="3.30.1330.60">
    <property type="entry name" value="OmpA-like domain"/>
    <property type="match status" value="1"/>
</dbReference>
<dbReference type="InterPro" id="IPR050330">
    <property type="entry name" value="Bact_OuterMem_StrucFunc"/>
</dbReference>
<dbReference type="Proteomes" id="UP001174839">
    <property type="component" value="Unassembled WGS sequence"/>
</dbReference>
<dbReference type="PANTHER" id="PTHR30329">
    <property type="entry name" value="STATOR ELEMENT OF FLAGELLAR MOTOR COMPLEX"/>
    <property type="match status" value="1"/>
</dbReference>
<protein>
    <submittedName>
        <fullName evidence="7">OmpA family protein</fullName>
    </submittedName>
</protein>
<keyword evidence="8" id="KW-1185">Reference proteome</keyword>
<evidence type="ECO:0000256" key="2">
    <source>
        <dbReference type="ARBA" id="ARBA00023136"/>
    </source>
</evidence>
<keyword evidence="2 4" id="KW-0472">Membrane</keyword>
<dbReference type="InterPro" id="IPR036737">
    <property type="entry name" value="OmpA-like_sf"/>
</dbReference>
<name>A0ABT7WC15_9FLAO</name>
<dbReference type="SUPFAM" id="SSF103088">
    <property type="entry name" value="OmpA-like"/>
    <property type="match status" value="1"/>
</dbReference>
<evidence type="ECO:0000313" key="7">
    <source>
        <dbReference type="EMBL" id="MDM9630461.1"/>
    </source>
</evidence>
<dbReference type="PANTHER" id="PTHR30329:SF21">
    <property type="entry name" value="LIPOPROTEIN YIAD-RELATED"/>
    <property type="match status" value="1"/>
</dbReference>
<evidence type="ECO:0000313" key="8">
    <source>
        <dbReference type="Proteomes" id="UP001174839"/>
    </source>
</evidence>
<feature type="chain" id="PRO_5046234046" evidence="5">
    <location>
        <begin position="21"/>
        <end position="641"/>
    </location>
</feature>
<dbReference type="EMBL" id="JAUDUY010000001">
    <property type="protein sequence ID" value="MDM9630461.1"/>
    <property type="molecule type" value="Genomic_DNA"/>
</dbReference>
<dbReference type="InterPro" id="IPR011990">
    <property type="entry name" value="TPR-like_helical_dom_sf"/>
</dbReference>
<evidence type="ECO:0000259" key="6">
    <source>
        <dbReference type="PROSITE" id="PS51123"/>
    </source>
</evidence>
<dbReference type="InterPro" id="IPR006665">
    <property type="entry name" value="OmpA-like"/>
</dbReference>
<dbReference type="RefSeq" id="WP_289723816.1">
    <property type="nucleotide sequence ID" value="NZ_JAUDUY010000001.1"/>
</dbReference>
<sequence length="641" mass="72190">MRKRNFITAIFLLAFGFLWAQKDSKADLYYYEYAYGQAVEAYEKEKAKKGLSTEQELNLADSYFRTGRYDRASAVFMEVYKKDSLMTNAQFNTMLQSLSKTSGPDRAKAFLNTRKDQVSEELVVNADFNYETLADAELQIGQYAIFKPNMNSPQSDFAPSFYGDDRILFTSGRPSETKEIYGPSGESYLNIYSVSITDKNVSVRPSPLTWIPQIEYHQATPYYSESLKEIFFVQSNMEEDVLAFDPNGKNALAICRSDKDGSFQPLFRDLSTSFYYPFFDESSGKLFFAADFANGYGGTDLYYVYSNNGQIMSEPINLGPQINTPGNEIAPFIFEGSLYFSSDIFYGTGGMDIYKSEIQSDEFFSIPVNLGPGINSNKDDFGFIVRNAGDGGYEGYFASNRPGGMGNDDIYAFHTEQKPGLKTFGIWGTIQDLSGFGVEKARIQLIESDSTVLKETYSGEDGSFRLEIPWRESVQVIIGKERYETLTFGGDDGGAFELGEPLNIKLTPLDAVVVKQASRTLFKMEGFHFERNRKTITPEIAAVLDKAAIELQKFPELRLRIEAHTDSRGYARTNLKLSEDRAAAIQEYLLSKGVSPEVFAEVKGFGETQIINNCTDGVYCLDMLHLQNERYPFVVLNYDTL</sequence>
<dbReference type="PROSITE" id="PS51123">
    <property type="entry name" value="OMPA_2"/>
    <property type="match status" value="1"/>
</dbReference>
<gene>
    <name evidence="7" type="ORF">QU605_03210</name>
</gene>
<evidence type="ECO:0000256" key="3">
    <source>
        <dbReference type="ARBA" id="ARBA00023237"/>
    </source>
</evidence>
<dbReference type="SUPFAM" id="SSF48452">
    <property type="entry name" value="TPR-like"/>
    <property type="match status" value="1"/>
</dbReference>
<feature type="domain" description="OmpA-like" evidence="6">
    <location>
        <begin position="516"/>
        <end position="639"/>
    </location>
</feature>
<dbReference type="CDD" id="cd07185">
    <property type="entry name" value="OmpA_C-like"/>
    <property type="match status" value="1"/>
</dbReference>
<dbReference type="PRINTS" id="PR01021">
    <property type="entry name" value="OMPADOMAIN"/>
</dbReference>